<name>A0ABP0KP74_9DINO</name>
<keyword evidence="7" id="KW-0418">Kinase</keyword>
<reference evidence="14 15" key="1">
    <citation type="submission" date="2024-02" db="EMBL/GenBank/DDBJ databases">
        <authorList>
            <person name="Chen Y."/>
            <person name="Shah S."/>
            <person name="Dougan E. K."/>
            <person name="Thang M."/>
            <person name="Chan C."/>
        </authorList>
    </citation>
    <scope>NUCLEOTIDE SEQUENCE [LARGE SCALE GENOMIC DNA]</scope>
</reference>
<dbReference type="PROSITE" id="PS00108">
    <property type="entry name" value="PROTEIN_KINASE_ST"/>
    <property type="match status" value="1"/>
</dbReference>
<feature type="compositionally biased region" description="Basic and acidic residues" evidence="11">
    <location>
        <begin position="869"/>
        <end position="879"/>
    </location>
</feature>
<comment type="caution">
    <text evidence="14">The sequence shown here is derived from an EMBL/GenBank/DDBJ whole genome shotgun (WGS) entry which is preliminary data.</text>
</comment>
<dbReference type="CDD" id="cd00333">
    <property type="entry name" value="MIP"/>
    <property type="match status" value="1"/>
</dbReference>
<comment type="subcellular location">
    <subcellularLocation>
        <location evidence="1">Membrane</location>
        <topology evidence="1">Multi-pass membrane protein</topology>
    </subcellularLocation>
</comment>
<dbReference type="SUPFAM" id="SSF81338">
    <property type="entry name" value="Aquaporin-like"/>
    <property type="match status" value="1"/>
</dbReference>
<dbReference type="InterPro" id="IPR023271">
    <property type="entry name" value="Aquaporin-like"/>
</dbReference>
<dbReference type="Pfam" id="PF00230">
    <property type="entry name" value="MIP"/>
    <property type="match status" value="1"/>
</dbReference>
<feature type="transmembrane region" description="Helical" evidence="12">
    <location>
        <begin position="388"/>
        <end position="411"/>
    </location>
</feature>
<dbReference type="PROSITE" id="PS00221">
    <property type="entry name" value="MIP"/>
    <property type="match status" value="1"/>
</dbReference>
<evidence type="ECO:0000256" key="9">
    <source>
        <dbReference type="ARBA" id="ARBA00022989"/>
    </source>
</evidence>
<feature type="compositionally biased region" description="Polar residues" evidence="11">
    <location>
        <begin position="850"/>
        <end position="868"/>
    </location>
</feature>
<protein>
    <recommendedName>
        <fullName evidence="13">Protein kinase domain-containing protein</fullName>
    </recommendedName>
</protein>
<evidence type="ECO:0000313" key="15">
    <source>
        <dbReference type="Proteomes" id="UP001642484"/>
    </source>
</evidence>
<feature type="transmembrane region" description="Helical" evidence="12">
    <location>
        <begin position="345"/>
        <end position="368"/>
    </location>
</feature>
<dbReference type="PROSITE" id="PS50011">
    <property type="entry name" value="PROTEIN_KINASE_DOM"/>
    <property type="match status" value="1"/>
</dbReference>
<dbReference type="InterPro" id="IPR000425">
    <property type="entry name" value="MIP"/>
</dbReference>
<feature type="domain" description="Protein kinase" evidence="13">
    <location>
        <begin position="563"/>
        <end position="837"/>
    </location>
</feature>
<dbReference type="SMART" id="SM00220">
    <property type="entry name" value="S_TKc"/>
    <property type="match status" value="1"/>
</dbReference>
<dbReference type="InterPro" id="IPR008271">
    <property type="entry name" value="Ser/Thr_kinase_AS"/>
</dbReference>
<dbReference type="Proteomes" id="UP001642484">
    <property type="component" value="Unassembled WGS sequence"/>
</dbReference>
<dbReference type="Gene3D" id="3.30.200.20">
    <property type="entry name" value="Phosphorylase Kinase, domain 1"/>
    <property type="match status" value="2"/>
</dbReference>
<keyword evidence="9 12" id="KW-1133">Transmembrane helix</keyword>
<dbReference type="Gene3D" id="1.20.1080.10">
    <property type="entry name" value="Glycerol uptake facilitator protein"/>
    <property type="match status" value="1"/>
</dbReference>
<dbReference type="PRINTS" id="PR00783">
    <property type="entry name" value="MINTRINSICP"/>
</dbReference>
<evidence type="ECO:0000256" key="2">
    <source>
        <dbReference type="ARBA" id="ARBA00022448"/>
    </source>
</evidence>
<dbReference type="SUPFAM" id="SSF56112">
    <property type="entry name" value="Protein kinase-like (PK-like)"/>
    <property type="match status" value="2"/>
</dbReference>
<feature type="transmembrane region" description="Helical" evidence="12">
    <location>
        <begin position="423"/>
        <end position="445"/>
    </location>
</feature>
<sequence length="928" mass="100575">MATPRARPSGEMPGAVTLNGKPLALDHLLGVSRLQEVLSVIVQQLNAQDERMKGFCKELSDMQALQERSLGQFSEVGLKANCVLYHSSNCKRMDLQQVSAQLSTQEQRVAEIDERSRAAKDLAQEALRDGGLRQARRPRILGLGSPMRRLPEEAEEDDSGERPKELPYSSSSIVPLSPIKEVESPRRGSGASVSKSFDPDPVATLAAAVAAAKTASPRNESSPCHTPQLDVSVEAENDGKGPEHGKSSKVVLVNGIAYTQLNTIGRGGSSKVYLVQDPTGEILALKRVTLGSLEVAWGGQCVKVNEVCLPTADIEKFVNEYQALKNQLKPEEKPKSGKEELLRALLAEAIGTGMIVIFGCGSVCASLSGAYQGVWQVAAVWGLGVSLAIYATAGASGAHLNPAITLAFQLVRPKAHGMTWLKSAQYVLAQMLGAMLAGALNLLIYSGTIAAFEREQGIVRGEPRSILSASAFGEYFPNPGLSKEYGSGPYAQEDVSVVHALFTEAWGTFILAFVIFGITNSSNKVLGSMERVGVPFTTGMTVAVLLPLYAPITQAGWNPARDFGPRIIAALGGWGSVAIPGPRNGFWIYIVGPCLGAPFGAALAEKVLWTENSKQLEAFQNEVVLLRQLRDCDSVIQVVDAEVDRERGRINIVMEAGDMDLGRFLQSQPRLNMMQIQHLWKQMLEAVQVIHQERIVHSDLKPGNFLLINGRLKVIDFGIAKRISNDTTNIHRDASVGTLSYMAPEAVKQGQLKLGRASDIWSLGIILYQMVYGHPPFAHLEPMQRLLRLNDPGLRIEFPAHRFGLAGQALLEVLSSCLQRDPRRRPSLCELLAHPSLEAREASIGRTPQEKPSPNPQAQEKPSPNSQVEKLESSAKEVPRGAASRGALSLEEMLQRSKSKLSARHPRLDLPAVPEEKENVKPAIGKAG</sequence>
<evidence type="ECO:0000256" key="7">
    <source>
        <dbReference type="ARBA" id="ARBA00022777"/>
    </source>
</evidence>
<dbReference type="InterPro" id="IPR011009">
    <property type="entry name" value="Kinase-like_dom_sf"/>
</dbReference>
<dbReference type="Pfam" id="PF00069">
    <property type="entry name" value="Pkinase"/>
    <property type="match status" value="1"/>
</dbReference>
<dbReference type="InterPro" id="IPR000719">
    <property type="entry name" value="Prot_kinase_dom"/>
</dbReference>
<dbReference type="Gene3D" id="1.10.510.10">
    <property type="entry name" value="Transferase(Phosphotransferase) domain 1"/>
    <property type="match status" value="1"/>
</dbReference>
<keyword evidence="5 12" id="KW-0812">Transmembrane</keyword>
<evidence type="ECO:0000256" key="12">
    <source>
        <dbReference type="SAM" id="Phobius"/>
    </source>
</evidence>
<evidence type="ECO:0000259" key="13">
    <source>
        <dbReference type="PROSITE" id="PS50011"/>
    </source>
</evidence>
<feature type="transmembrane region" description="Helical" evidence="12">
    <location>
        <begin position="497"/>
        <end position="520"/>
    </location>
</feature>
<keyword evidence="15" id="KW-1185">Reference proteome</keyword>
<accession>A0ABP0KP74</accession>
<evidence type="ECO:0000256" key="4">
    <source>
        <dbReference type="ARBA" id="ARBA00022679"/>
    </source>
</evidence>
<evidence type="ECO:0000256" key="5">
    <source>
        <dbReference type="ARBA" id="ARBA00022692"/>
    </source>
</evidence>
<keyword evidence="10 12" id="KW-0472">Membrane</keyword>
<evidence type="ECO:0000313" key="14">
    <source>
        <dbReference type="EMBL" id="CAK9028660.1"/>
    </source>
</evidence>
<dbReference type="EMBL" id="CAXAMN010009446">
    <property type="protein sequence ID" value="CAK9028660.1"/>
    <property type="molecule type" value="Genomic_DNA"/>
</dbReference>
<organism evidence="14 15">
    <name type="scientific">Durusdinium trenchii</name>
    <dbReference type="NCBI Taxonomy" id="1381693"/>
    <lineage>
        <taxon>Eukaryota</taxon>
        <taxon>Sar</taxon>
        <taxon>Alveolata</taxon>
        <taxon>Dinophyceae</taxon>
        <taxon>Suessiales</taxon>
        <taxon>Symbiodiniaceae</taxon>
        <taxon>Durusdinium</taxon>
    </lineage>
</organism>
<dbReference type="PANTHER" id="PTHR22974:SF21">
    <property type="entry name" value="DUAL SPECIFICITY PROTEIN KINASE TTK"/>
    <property type="match status" value="1"/>
</dbReference>
<evidence type="ECO:0000256" key="11">
    <source>
        <dbReference type="SAM" id="MobiDB-lite"/>
    </source>
</evidence>
<keyword evidence="2" id="KW-0813">Transport</keyword>
<gene>
    <name evidence="14" type="ORF">CCMP2556_LOCUS17175</name>
</gene>
<keyword evidence="4" id="KW-0808">Transferase</keyword>
<proteinExistence type="predicted"/>
<keyword evidence="8" id="KW-0067">ATP-binding</keyword>
<keyword evidence="3" id="KW-0723">Serine/threonine-protein kinase</keyword>
<evidence type="ECO:0000256" key="8">
    <source>
        <dbReference type="ARBA" id="ARBA00022840"/>
    </source>
</evidence>
<dbReference type="PANTHER" id="PTHR22974">
    <property type="entry name" value="MIXED LINEAGE PROTEIN KINASE"/>
    <property type="match status" value="1"/>
</dbReference>
<keyword evidence="6" id="KW-0547">Nucleotide-binding</keyword>
<evidence type="ECO:0000256" key="10">
    <source>
        <dbReference type="ARBA" id="ARBA00023136"/>
    </source>
</evidence>
<dbReference type="InterPro" id="IPR022357">
    <property type="entry name" value="MIP_CS"/>
</dbReference>
<evidence type="ECO:0000256" key="3">
    <source>
        <dbReference type="ARBA" id="ARBA00022527"/>
    </source>
</evidence>
<evidence type="ECO:0000256" key="1">
    <source>
        <dbReference type="ARBA" id="ARBA00004141"/>
    </source>
</evidence>
<feature type="region of interest" description="Disordered" evidence="11">
    <location>
        <begin position="839"/>
        <end position="928"/>
    </location>
</feature>
<evidence type="ECO:0000256" key="6">
    <source>
        <dbReference type="ARBA" id="ARBA00022741"/>
    </source>
</evidence>
<feature type="region of interest" description="Disordered" evidence="11">
    <location>
        <begin position="136"/>
        <end position="199"/>
    </location>
</feature>